<dbReference type="PROSITE" id="PS00211">
    <property type="entry name" value="ABC_TRANSPORTER_1"/>
    <property type="match status" value="1"/>
</dbReference>
<dbReference type="InterPro" id="IPR003593">
    <property type="entry name" value="AAA+_ATPase"/>
</dbReference>
<accession>A0AB39YN34</accession>
<feature type="domain" description="ABC transporter" evidence="8">
    <location>
        <begin position="340"/>
        <end position="553"/>
    </location>
</feature>
<dbReference type="InterPro" id="IPR027417">
    <property type="entry name" value="P-loop_NTPase"/>
</dbReference>
<evidence type="ECO:0000256" key="7">
    <source>
        <dbReference type="SAM" id="Phobius"/>
    </source>
</evidence>
<dbReference type="RefSeq" id="WP_369745709.1">
    <property type="nucleotide sequence ID" value="NZ_CP165735.1"/>
</dbReference>
<name>A0AB39YN34_9MICC</name>
<reference evidence="10" key="1">
    <citation type="submission" date="2024-07" db="EMBL/GenBank/DDBJ databases">
        <authorList>
            <person name="Li J."/>
            <person name="Wei H."/>
            <person name="Ma J."/>
        </authorList>
    </citation>
    <scope>NUCLEOTIDE SEQUENCE</scope>
    <source>
        <strain evidence="10">AMU7</strain>
    </source>
</reference>
<dbReference type="InterPro" id="IPR003439">
    <property type="entry name" value="ABC_transporter-like_ATP-bd"/>
</dbReference>
<dbReference type="SUPFAM" id="SSF90123">
    <property type="entry name" value="ABC transporter transmembrane region"/>
    <property type="match status" value="1"/>
</dbReference>
<feature type="transmembrane region" description="Helical" evidence="7">
    <location>
        <begin position="277"/>
        <end position="298"/>
    </location>
</feature>
<dbReference type="InterPro" id="IPR039421">
    <property type="entry name" value="Type_1_exporter"/>
</dbReference>
<evidence type="ECO:0000256" key="5">
    <source>
        <dbReference type="ARBA" id="ARBA00022989"/>
    </source>
</evidence>
<comment type="subcellular location">
    <subcellularLocation>
        <location evidence="1">Cell membrane</location>
        <topology evidence="1">Multi-pass membrane protein</topology>
    </subcellularLocation>
</comment>
<dbReference type="GO" id="GO:0015421">
    <property type="term" value="F:ABC-type oligopeptide transporter activity"/>
    <property type="evidence" value="ECO:0007669"/>
    <property type="project" value="TreeGrafter"/>
</dbReference>
<dbReference type="Gene3D" id="3.40.50.300">
    <property type="entry name" value="P-loop containing nucleotide triphosphate hydrolases"/>
    <property type="match status" value="1"/>
</dbReference>
<dbReference type="PROSITE" id="PS50929">
    <property type="entry name" value="ABC_TM1F"/>
    <property type="match status" value="1"/>
</dbReference>
<sequence>MSLTARTPHNPLLGLVPHMSGEWAGIVWTAVVGILNNLALILLAVVGSYVVALAVMRQEPAAAQWWVAGVAAVVFRAVLTWHEMDISHSIAYRILAALRMALFDGFARGVPSRKPDQHTGKLAATAMGDVEKLEFFYAHTVAQLAGSAVLFVAGVAAVWPLGPGLAVALLLGFVALVAVTLPGLRRGAVLGARVQEARSGVSVLAVDLLAGTREILGFGLREHAQRQLKEQSLAVDAGQSKLNSFLALAASLRELCVLGTVVAVFVAAISQPGLDSVWLPALVAGTLTLLAPVAEGVATVTQLQPHRASAQRVGEGISLPSAAKVSGPLVEFNPQGPLGLEVRNLQFTYDDGAPALRATSLSVAPGEHVGISGPSGAGKTTLARLLVRLWVPDSGSISLVSRSGESVDAWAVDEASFRRMVTLVEQDAPVFHGSVLDNMRLAQPTATEADVLSALDLAGLPLAGERWADGVDTVIGEQGVSLSGGERARFCLARALLIKPKILVLDETTASLDPASERALVEAVAAIAGDTTVITVSHRESTLAACHRRVQLG</sequence>
<dbReference type="GO" id="GO:0016887">
    <property type="term" value="F:ATP hydrolysis activity"/>
    <property type="evidence" value="ECO:0007669"/>
    <property type="project" value="InterPro"/>
</dbReference>
<keyword evidence="5 7" id="KW-1133">Transmembrane helix</keyword>
<dbReference type="PANTHER" id="PTHR43394:SF1">
    <property type="entry name" value="ATP-BINDING CASSETTE SUB-FAMILY B MEMBER 10, MITOCHONDRIAL"/>
    <property type="match status" value="1"/>
</dbReference>
<dbReference type="InterPro" id="IPR011527">
    <property type="entry name" value="ABC1_TM_dom"/>
</dbReference>
<keyword evidence="2 7" id="KW-0812">Transmembrane</keyword>
<evidence type="ECO:0000313" key="10">
    <source>
        <dbReference type="EMBL" id="XDV71760.1"/>
    </source>
</evidence>
<evidence type="ECO:0000256" key="1">
    <source>
        <dbReference type="ARBA" id="ARBA00004651"/>
    </source>
</evidence>
<keyword evidence="6 7" id="KW-0472">Membrane</keyword>
<protein>
    <submittedName>
        <fullName evidence="10">Amino acid ABC transporter ATP-binding/permease protein</fullName>
    </submittedName>
</protein>
<feature type="transmembrane region" description="Helical" evidence="7">
    <location>
        <begin position="245"/>
        <end position="271"/>
    </location>
</feature>
<feature type="domain" description="ABC transmembrane type-1" evidence="9">
    <location>
        <begin position="27"/>
        <end position="269"/>
    </location>
</feature>
<dbReference type="SUPFAM" id="SSF52540">
    <property type="entry name" value="P-loop containing nucleoside triphosphate hydrolases"/>
    <property type="match status" value="1"/>
</dbReference>
<dbReference type="GO" id="GO:0005886">
    <property type="term" value="C:plasma membrane"/>
    <property type="evidence" value="ECO:0007669"/>
    <property type="project" value="UniProtKB-SubCell"/>
</dbReference>
<feature type="transmembrane region" description="Helical" evidence="7">
    <location>
        <begin position="26"/>
        <end position="53"/>
    </location>
</feature>
<evidence type="ECO:0000259" key="9">
    <source>
        <dbReference type="PROSITE" id="PS50929"/>
    </source>
</evidence>
<dbReference type="PROSITE" id="PS50893">
    <property type="entry name" value="ABC_TRANSPORTER_2"/>
    <property type="match status" value="1"/>
</dbReference>
<dbReference type="Pfam" id="PF00664">
    <property type="entry name" value="ABC_membrane"/>
    <property type="match status" value="1"/>
</dbReference>
<feature type="transmembrane region" description="Helical" evidence="7">
    <location>
        <begin position="135"/>
        <end position="159"/>
    </location>
</feature>
<keyword evidence="4 10" id="KW-0067">ATP-binding</keyword>
<evidence type="ECO:0000256" key="3">
    <source>
        <dbReference type="ARBA" id="ARBA00022741"/>
    </source>
</evidence>
<organism evidence="10">
    <name type="scientific">Paenarthrobacter sp. AMU7</name>
    <dbReference type="NCBI Taxonomy" id="3162492"/>
    <lineage>
        <taxon>Bacteria</taxon>
        <taxon>Bacillati</taxon>
        <taxon>Actinomycetota</taxon>
        <taxon>Actinomycetes</taxon>
        <taxon>Micrococcales</taxon>
        <taxon>Micrococcaceae</taxon>
        <taxon>Paenarthrobacter</taxon>
    </lineage>
</organism>
<feature type="transmembrane region" description="Helical" evidence="7">
    <location>
        <begin position="165"/>
        <end position="184"/>
    </location>
</feature>
<dbReference type="Pfam" id="PF00005">
    <property type="entry name" value="ABC_tran"/>
    <property type="match status" value="1"/>
</dbReference>
<dbReference type="InterPro" id="IPR017871">
    <property type="entry name" value="ABC_transporter-like_CS"/>
</dbReference>
<gene>
    <name evidence="10" type="ORF">ABQM86_00780</name>
</gene>
<dbReference type="EMBL" id="CP165735">
    <property type="protein sequence ID" value="XDV71760.1"/>
    <property type="molecule type" value="Genomic_DNA"/>
</dbReference>
<evidence type="ECO:0000256" key="2">
    <source>
        <dbReference type="ARBA" id="ARBA00022692"/>
    </source>
</evidence>
<evidence type="ECO:0000256" key="6">
    <source>
        <dbReference type="ARBA" id="ARBA00023136"/>
    </source>
</evidence>
<evidence type="ECO:0000256" key="4">
    <source>
        <dbReference type="ARBA" id="ARBA00022840"/>
    </source>
</evidence>
<dbReference type="PANTHER" id="PTHR43394">
    <property type="entry name" value="ATP-DEPENDENT PERMEASE MDL1, MITOCHONDRIAL"/>
    <property type="match status" value="1"/>
</dbReference>
<dbReference type="SMART" id="SM00382">
    <property type="entry name" value="AAA"/>
    <property type="match status" value="1"/>
</dbReference>
<keyword evidence="3" id="KW-0547">Nucleotide-binding</keyword>
<evidence type="ECO:0000259" key="8">
    <source>
        <dbReference type="PROSITE" id="PS50893"/>
    </source>
</evidence>
<dbReference type="AlphaFoldDB" id="A0AB39YN34"/>
<dbReference type="GO" id="GO:0005524">
    <property type="term" value="F:ATP binding"/>
    <property type="evidence" value="ECO:0007669"/>
    <property type="project" value="UniProtKB-KW"/>
</dbReference>
<proteinExistence type="predicted"/>
<dbReference type="InterPro" id="IPR036640">
    <property type="entry name" value="ABC1_TM_sf"/>
</dbReference>
<dbReference type="Gene3D" id="1.20.1560.10">
    <property type="entry name" value="ABC transporter type 1, transmembrane domain"/>
    <property type="match status" value="1"/>
</dbReference>